<dbReference type="GO" id="GO:0008270">
    <property type="term" value="F:zinc ion binding"/>
    <property type="evidence" value="ECO:0007669"/>
    <property type="project" value="UniProtKB-KW"/>
</dbReference>
<gene>
    <name evidence="7" type="ORF">L227DRAFT_569609</name>
</gene>
<name>A0A5C2SXX9_9APHY</name>
<evidence type="ECO:0000313" key="7">
    <source>
        <dbReference type="EMBL" id="RPD67488.1"/>
    </source>
</evidence>
<proteinExistence type="predicted"/>
<dbReference type="EMBL" id="ML122250">
    <property type="protein sequence ID" value="RPD67488.1"/>
    <property type="molecule type" value="Genomic_DNA"/>
</dbReference>
<dbReference type="AlphaFoldDB" id="A0A5C2SXX9"/>
<dbReference type="Proteomes" id="UP000313359">
    <property type="component" value="Unassembled WGS sequence"/>
</dbReference>
<dbReference type="PROSITE" id="PS50865">
    <property type="entry name" value="ZF_MYND_2"/>
    <property type="match status" value="1"/>
</dbReference>
<organism evidence="7 8">
    <name type="scientific">Lentinus tigrinus ALCF2SS1-6</name>
    <dbReference type="NCBI Taxonomy" id="1328759"/>
    <lineage>
        <taxon>Eukaryota</taxon>
        <taxon>Fungi</taxon>
        <taxon>Dikarya</taxon>
        <taxon>Basidiomycota</taxon>
        <taxon>Agaricomycotina</taxon>
        <taxon>Agaricomycetes</taxon>
        <taxon>Polyporales</taxon>
        <taxon>Polyporaceae</taxon>
        <taxon>Lentinus</taxon>
    </lineage>
</organism>
<reference evidence="7" key="1">
    <citation type="journal article" date="2018" name="Genome Biol. Evol.">
        <title>Genomics and development of Lentinus tigrinus, a white-rot wood-decaying mushroom with dimorphic fruiting bodies.</title>
        <authorList>
            <person name="Wu B."/>
            <person name="Xu Z."/>
            <person name="Knudson A."/>
            <person name="Carlson A."/>
            <person name="Chen N."/>
            <person name="Kovaka S."/>
            <person name="LaButti K."/>
            <person name="Lipzen A."/>
            <person name="Pennachio C."/>
            <person name="Riley R."/>
            <person name="Schakwitz W."/>
            <person name="Umezawa K."/>
            <person name="Ohm R.A."/>
            <person name="Grigoriev I.V."/>
            <person name="Nagy L.G."/>
            <person name="Gibbons J."/>
            <person name="Hibbett D."/>
        </authorList>
    </citation>
    <scope>NUCLEOTIDE SEQUENCE [LARGE SCALE GENOMIC DNA]</scope>
    <source>
        <strain evidence="7">ALCF2SS1-6</strain>
    </source>
</reference>
<sequence>MSSTSPTTDLIPFRTFTAPEKYGGAPLALGCSHSSWFLVFSRPYGMRMKRAVMCLNFIDPADHTTIGGISPDTGKSRFTVGGRHGEYVIESLLALRDQEGHRPVTVVHRYPADHARRLLAVLEVEVPDIELIHACARCGRWEAMRSPRFLRCGGCKKRYYCSEKCQKDDWKPAYHKGECGLLKEGKDYEVENKRKLHDNNWFDNDLLGNDDDDDMYGRAMNDGDYNYLAYGKRSRPRDVPSPAGSRPPINERNIPDLPPLPQVAGFVPTGDTMLDEMLLFDYIAEHGTEAQLEELDRVLDQRWGPADSD</sequence>
<dbReference type="STRING" id="1328759.A0A5C2SXX9"/>
<keyword evidence="8" id="KW-1185">Reference proteome</keyword>
<dbReference type="Pfam" id="PF01753">
    <property type="entry name" value="zf-MYND"/>
    <property type="match status" value="1"/>
</dbReference>
<protein>
    <recommendedName>
        <fullName evidence="6">MYND-type domain-containing protein</fullName>
    </recommendedName>
</protein>
<feature type="region of interest" description="Disordered" evidence="5">
    <location>
        <begin position="231"/>
        <end position="261"/>
    </location>
</feature>
<dbReference type="Gene3D" id="6.10.140.2220">
    <property type="match status" value="1"/>
</dbReference>
<evidence type="ECO:0000256" key="5">
    <source>
        <dbReference type="SAM" id="MobiDB-lite"/>
    </source>
</evidence>
<evidence type="ECO:0000313" key="8">
    <source>
        <dbReference type="Proteomes" id="UP000313359"/>
    </source>
</evidence>
<evidence type="ECO:0000256" key="1">
    <source>
        <dbReference type="ARBA" id="ARBA00022723"/>
    </source>
</evidence>
<dbReference type="InterPro" id="IPR002893">
    <property type="entry name" value="Znf_MYND"/>
</dbReference>
<feature type="domain" description="MYND-type" evidence="6">
    <location>
        <begin position="135"/>
        <end position="179"/>
    </location>
</feature>
<accession>A0A5C2SXX9</accession>
<evidence type="ECO:0000259" key="6">
    <source>
        <dbReference type="PROSITE" id="PS50865"/>
    </source>
</evidence>
<keyword evidence="3" id="KW-0862">Zinc</keyword>
<keyword evidence="1" id="KW-0479">Metal-binding</keyword>
<evidence type="ECO:0000256" key="3">
    <source>
        <dbReference type="ARBA" id="ARBA00022833"/>
    </source>
</evidence>
<dbReference type="SUPFAM" id="SSF144232">
    <property type="entry name" value="HIT/MYND zinc finger-like"/>
    <property type="match status" value="1"/>
</dbReference>
<dbReference type="OrthoDB" id="2756551at2759"/>
<keyword evidence="2 4" id="KW-0863">Zinc-finger</keyword>
<evidence type="ECO:0000256" key="2">
    <source>
        <dbReference type="ARBA" id="ARBA00022771"/>
    </source>
</evidence>
<evidence type="ECO:0000256" key="4">
    <source>
        <dbReference type="PROSITE-ProRule" id="PRU00134"/>
    </source>
</evidence>